<proteinExistence type="predicted"/>
<organism evidence="1 2">
    <name type="scientific">Sinomonas humi</name>
    <dbReference type="NCBI Taxonomy" id="1338436"/>
    <lineage>
        <taxon>Bacteria</taxon>
        <taxon>Bacillati</taxon>
        <taxon>Actinomycetota</taxon>
        <taxon>Actinomycetes</taxon>
        <taxon>Micrococcales</taxon>
        <taxon>Micrococcaceae</taxon>
        <taxon>Sinomonas</taxon>
    </lineage>
</organism>
<dbReference type="EMBL" id="JTDL01000097">
    <property type="protein sequence ID" value="KHL03618.1"/>
    <property type="molecule type" value="Genomic_DNA"/>
</dbReference>
<dbReference type="RefSeq" id="WP_043122358.1">
    <property type="nucleotide sequence ID" value="NZ_JTDL01000097.1"/>
</dbReference>
<dbReference type="Proteomes" id="UP000030982">
    <property type="component" value="Unassembled WGS sequence"/>
</dbReference>
<dbReference type="AlphaFoldDB" id="A0A0B2AP62"/>
<dbReference type="PANTHER" id="PTHR37691:SF1">
    <property type="entry name" value="BLR3518 PROTEIN"/>
    <property type="match status" value="1"/>
</dbReference>
<dbReference type="OrthoDB" id="5113984at2"/>
<accession>A0A0B2AP62</accession>
<dbReference type="InterPro" id="IPR003787">
    <property type="entry name" value="Sulphur_relay_DsrE/F-like"/>
</dbReference>
<evidence type="ECO:0000313" key="2">
    <source>
        <dbReference type="Proteomes" id="UP000030982"/>
    </source>
</evidence>
<gene>
    <name evidence="1" type="ORF">LK10_08505</name>
</gene>
<dbReference type="Pfam" id="PF02635">
    <property type="entry name" value="DsrE"/>
    <property type="match status" value="1"/>
</dbReference>
<sequence>MGESPALVPGLVVHGSGPSPEAWLPAAMRTTLNAAADLGGGRAVELVVQGPAVALLATPGGPAAQLADLLAAGIGILACGNSLRSAGMTGEDLAAGVAVVPAAVGHLARRQWEGWAYIRI</sequence>
<dbReference type="SUPFAM" id="SSF75169">
    <property type="entry name" value="DsrEFH-like"/>
    <property type="match status" value="1"/>
</dbReference>
<evidence type="ECO:0000313" key="1">
    <source>
        <dbReference type="EMBL" id="KHL03618.1"/>
    </source>
</evidence>
<name>A0A0B2AP62_9MICC</name>
<dbReference type="STRING" id="1338436.LK10_08505"/>
<dbReference type="InterPro" id="IPR027396">
    <property type="entry name" value="DsrEFH-like"/>
</dbReference>
<protein>
    <submittedName>
        <fullName evidence="1">Uncharacterized protein</fullName>
    </submittedName>
</protein>
<dbReference type="Gene3D" id="3.40.1260.10">
    <property type="entry name" value="DsrEFH-like"/>
    <property type="match status" value="1"/>
</dbReference>
<keyword evidence="2" id="KW-1185">Reference proteome</keyword>
<comment type="caution">
    <text evidence="1">The sequence shown here is derived from an EMBL/GenBank/DDBJ whole genome shotgun (WGS) entry which is preliminary data.</text>
</comment>
<dbReference type="PANTHER" id="PTHR37691">
    <property type="entry name" value="BLR3518 PROTEIN"/>
    <property type="match status" value="1"/>
</dbReference>
<reference evidence="1 2" key="1">
    <citation type="submission" date="2014-09" db="EMBL/GenBank/DDBJ databases">
        <title>Genome sequence of Sinomonas sp. MUSC 117.</title>
        <authorList>
            <person name="Lee L.-H."/>
        </authorList>
    </citation>
    <scope>NUCLEOTIDE SEQUENCE [LARGE SCALE GENOMIC DNA]</scope>
    <source>
        <strain evidence="1 2">MUSC 117</strain>
    </source>
</reference>